<dbReference type="Proteomes" id="UP000314982">
    <property type="component" value="Unassembled WGS sequence"/>
</dbReference>
<evidence type="ECO:0000256" key="2">
    <source>
        <dbReference type="ARBA" id="ARBA00010904"/>
    </source>
</evidence>
<proteinExistence type="inferred from homology"/>
<evidence type="ECO:0000256" key="5">
    <source>
        <dbReference type="ARBA" id="ARBA00023128"/>
    </source>
</evidence>
<evidence type="ECO:0000313" key="9">
    <source>
        <dbReference type="Ensembl" id="ENSHHUP00000056805.1"/>
    </source>
</evidence>
<dbReference type="STRING" id="62062.ENSHHUP00000056805"/>
<evidence type="ECO:0000256" key="4">
    <source>
        <dbReference type="ARBA" id="ARBA00022989"/>
    </source>
</evidence>
<dbReference type="Ensembl" id="ENSHHUT00000058760.1">
    <property type="protein sequence ID" value="ENSHHUP00000056805.1"/>
    <property type="gene ID" value="ENSHHUG00000033890.1"/>
</dbReference>
<feature type="compositionally biased region" description="Basic and acidic residues" evidence="8">
    <location>
        <begin position="200"/>
        <end position="209"/>
    </location>
</feature>
<dbReference type="InterPro" id="IPR019166">
    <property type="entry name" value="MIC26/MIC27"/>
</dbReference>
<accession>A0A4W5P5I2</accession>
<dbReference type="PANTHER" id="PTHR14564">
    <property type="entry name" value="MICOS COMPLEX SUBUNIT MIC26 / MIC27 FAMILY MEMBER"/>
    <property type="match status" value="1"/>
</dbReference>
<evidence type="ECO:0000256" key="6">
    <source>
        <dbReference type="ARBA" id="ARBA00023136"/>
    </source>
</evidence>
<evidence type="ECO:0000256" key="7">
    <source>
        <dbReference type="RuleBase" id="RU363021"/>
    </source>
</evidence>
<dbReference type="GO" id="GO:0042407">
    <property type="term" value="P:cristae formation"/>
    <property type="evidence" value="ECO:0007669"/>
    <property type="project" value="InterPro"/>
</dbReference>
<keyword evidence="4" id="KW-1133">Transmembrane helix</keyword>
<comment type="subunit">
    <text evidence="7">Component of the mitochondrial contact site and cristae organizing system (MICOS) complex.</text>
</comment>
<name>A0A4W5P5I2_9TELE</name>
<protein>
    <recommendedName>
        <fullName evidence="7">MICOS complex subunit</fullName>
    </recommendedName>
</protein>
<comment type="similarity">
    <text evidence="2">Belongs to the apolipoprotein O/MICOS complex subunit Mic27 family.</text>
</comment>
<dbReference type="InterPro" id="IPR033182">
    <property type="entry name" value="MIC26/MIC27_animal"/>
</dbReference>
<feature type="compositionally biased region" description="Polar residues" evidence="8">
    <location>
        <begin position="218"/>
        <end position="237"/>
    </location>
</feature>
<evidence type="ECO:0000256" key="3">
    <source>
        <dbReference type="ARBA" id="ARBA00022692"/>
    </source>
</evidence>
<dbReference type="AlphaFoldDB" id="A0A4W5P5I2"/>
<keyword evidence="5 7" id="KW-0496">Mitochondrion</keyword>
<keyword evidence="3" id="KW-0812">Transmembrane</keyword>
<reference evidence="10" key="1">
    <citation type="submission" date="2018-06" db="EMBL/GenBank/DDBJ databases">
        <title>Genome assembly of Danube salmon.</title>
        <authorList>
            <person name="Macqueen D.J."/>
            <person name="Gundappa M.K."/>
        </authorList>
    </citation>
    <scope>NUCLEOTIDE SEQUENCE [LARGE SCALE GENOMIC DNA]</scope>
</reference>
<keyword evidence="7" id="KW-0999">Mitochondrion inner membrane</keyword>
<feature type="region of interest" description="Disordered" evidence="8">
    <location>
        <begin position="196"/>
        <end position="237"/>
    </location>
</feature>
<reference evidence="9" key="2">
    <citation type="submission" date="2025-08" db="UniProtKB">
        <authorList>
            <consortium name="Ensembl"/>
        </authorList>
    </citation>
    <scope>IDENTIFICATION</scope>
</reference>
<evidence type="ECO:0000256" key="8">
    <source>
        <dbReference type="SAM" id="MobiDB-lite"/>
    </source>
</evidence>
<sequence length="237" mass="25642">MSKVAGVAAVPGTLSLMSGTVFAAAEDKPNVTLNTNELSLYTTPQQKFRYVEPDRGHMEPGVTTLRKLAEPYVTWCQQTSHSAVEKVQGAFGKVKPKVESAIQLGSETFTFLQNPPAEFYPRIAVIGFSGIIGLFLARGSRVKKLIYPTGLMAAGYSMYYPQAAASISKNTGDSLYDIALQGYVNVEKVFKSATTPVEGKPMKNKKEDNSPAAESKPATKNLNISAQYQSSSAQHLH</sequence>
<keyword evidence="10" id="KW-1185">Reference proteome</keyword>
<evidence type="ECO:0000313" key="10">
    <source>
        <dbReference type="Proteomes" id="UP000314982"/>
    </source>
</evidence>
<reference evidence="9" key="3">
    <citation type="submission" date="2025-09" db="UniProtKB">
        <authorList>
            <consortium name="Ensembl"/>
        </authorList>
    </citation>
    <scope>IDENTIFICATION</scope>
</reference>
<dbReference type="GO" id="GO:0061617">
    <property type="term" value="C:MICOS complex"/>
    <property type="evidence" value="ECO:0007669"/>
    <property type="project" value="UniProtKB-UniRule"/>
</dbReference>
<organism evidence="9 10">
    <name type="scientific">Hucho hucho</name>
    <name type="common">huchen</name>
    <dbReference type="NCBI Taxonomy" id="62062"/>
    <lineage>
        <taxon>Eukaryota</taxon>
        <taxon>Metazoa</taxon>
        <taxon>Chordata</taxon>
        <taxon>Craniata</taxon>
        <taxon>Vertebrata</taxon>
        <taxon>Euteleostomi</taxon>
        <taxon>Actinopterygii</taxon>
        <taxon>Neopterygii</taxon>
        <taxon>Teleostei</taxon>
        <taxon>Protacanthopterygii</taxon>
        <taxon>Salmoniformes</taxon>
        <taxon>Salmonidae</taxon>
        <taxon>Salmoninae</taxon>
        <taxon>Hucho</taxon>
    </lineage>
</organism>
<dbReference type="Pfam" id="PF09769">
    <property type="entry name" value="ApoO"/>
    <property type="match status" value="1"/>
</dbReference>
<evidence type="ECO:0000256" key="1">
    <source>
        <dbReference type="ARBA" id="ARBA00004325"/>
    </source>
</evidence>
<keyword evidence="6" id="KW-0472">Membrane</keyword>
<comment type="subcellular location">
    <subcellularLocation>
        <location evidence="7">Mitochondrion inner membrane</location>
    </subcellularLocation>
    <subcellularLocation>
        <location evidence="1">Mitochondrion membrane</location>
    </subcellularLocation>
</comment>
<dbReference type="GeneTree" id="ENSGT00530000063666"/>
<comment type="function">
    <text evidence="7">Component of the MICOS complex, a large protein complex of the mitochondrial inner membrane that plays crucial roles in the maintenance of crista junctions, inner membrane architecture, and formation of contact sites to the outer membrane.</text>
</comment>